<evidence type="ECO:0000313" key="1">
    <source>
        <dbReference type="EMBL" id="MPN42949.1"/>
    </source>
</evidence>
<dbReference type="GO" id="GO:0016787">
    <property type="term" value="F:hydrolase activity"/>
    <property type="evidence" value="ECO:0007669"/>
    <property type="project" value="UniProtKB-KW"/>
</dbReference>
<organism evidence="1">
    <name type="scientific">bioreactor metagenome</name>
    <dbReference type="NCBI Taxonomy" id="1076179"/>
    <lineage>
        <taxon>unclassified sequences</taxon>
        <taxon>metagenomes</taxon>
        <taxon>ecological metagenomes</taxon>
    </lineage>
</organism>
<dbReference type="EMBL" id="VSSQ01101023">
    <property type="protein sequence ID" value="MPN42949.1"/>
    <property type="molecule type" value="Genomic_DNA"/>
</dbReference>
<reference evidence="1" key="1">
    <citation type="submission" date="2019-08" db="EMBL/GenBank/DDBJ databases">
        <authorList>
            <person name="Kucharzyk K."/>
            <person name="Murdoch R.W."/>
            <person name="Higgins S."/>
            <person name="Loffler F."/>
        </authorList>
    </citation>
    <scope>NUCLEOTIDE SEQUENCE</scope>
</reference>
<dbReference type="InterPro" id="IPR011335">
    <property type="entry name" value="Restrct_endonuc-II-like"/>
</dbReference>
<sequence length="98" mass="11579">MRDAKIIKREQPFTIKKSVPDGERIVQGIIDCCFIEDDSWVLLDFKTDSVYGKARIKEKAEYYRNQLELYKEALIINTGLFVKETYIYFLAEGTLYRL</sequence>
<dbReference type="Gene3D" id="3.90.320.10">
    <property type="match status" value="1"/>
</dbReference>
<accession>A0A645HXM8</accession>
<keyword evidence="1" id="KW-0378">Hydrolase</keyword>
<keyword evidence="1" id="KW-0347">Helicase</keyword>
<comment type="caution">
    <text evidence="1">The sequence shown here is derived from an EMBL/GenBank/DDBJ whole genome shotgun (WGS) entry which is preliminary data.</text>
</comment>
<dbReference type="AlphaFoldDB" id="A0A645HXM8"/>
<proteinExistence type="predicted"/>
<dbReference type="GO" id="GO:0003678">
    <property type="term" value="F:DNA helicase activity"/>
    <property type="evidence" value="ECO:0007669"/>
    <property type="project" value="UniProtKB-EC"/>
</dbReference>
<keyword evidence="1" id="KW-0067">ATP-binding</keyword>
<dbReference type="InterPro" id="IPR011604">
    <property type="entry name" value="PDDEXK-like_dom_sf"/>
</dbReference>
<dbReference type="SUPFAM" id="SSF52980">
    <property type="entry name" value="Restriction endonuclease-like"/>
    <property type="match status" value="1"/>
</dbReference>
<protein>
    <submittedName>
        <fullName evidence="1">ATP-dependent helicase/nuclease subunit A</fullName>
        <ecNumber evidence="1">3.6.4.12</ecNumber>
    </submittedName>
</protein>
<dbReference type="EC" id="3.6.4.12" evidence="1"/>
<keyword evidence="1" id="KW-0547">Nucleotide-binding</keyword>
<name>A0A645HXM8_9ZZZZ</name>
<gene>
    <name evidence="1" type="primary">addA_38</name>
    <name evidence="1" type="ORF">SDC9_190507</name>
</gene>